<reference evidence="1" key="1">
    <citation type="submission" date="2021-01" db="EMBL/GenBank/DDBJ databases">
        <title>Modified the classification status of verrucomicrobia.</title>
        <authorList>
            <person name="Feng X."/>
        </authorList>
    </citation>
    <scope>NUCLEOTIDE SEQUENCE</scope>
    <source>
        <strain evidence="1">KCTC 22041</strain>
    </source>
</reference>
<dbReference type="Proteomes" id="UP000603141">
    <property type="component" value="Unassembled WGS sequence"/>
</dbReference>
<dbReference type="EMBL" id="JAENIJ010000027">
    <property type="protein sequence ID" value="MBK1883760.1"/>
    <property type="molecule type" value="Genomic_DNA"/>
</dbReference>
<proteinExistence type="predicted"/>
<protein>
    <submittedName>
        <fullName evidence="1">Uncharacterized protein</fullName>
    </submittedName>
</protein>
<dbReference type="RefSeq" id="WP_200272232.1">
    <property type="nucleotide sequence ID" value="NZ_JAENIJ010000027.1"/>
</dbReference>
<comment type="caution">
    <text evidence="1">The sequence shown here is derived from an EMBL/GenBank/DDBJ whole genome shotgun (WGS) entry which is preliminary data.</text>
</comment>
<dbReference type="AlphaFoldDB" id="A0A934VWY4"/>
<keyword evidence="2" id="KW-1185">Reference proteome</keyword>
<name>A0A934VWY4_9BACT</name>
<evidence type="ECO:0000313" key="1">
    <source>
        <dbReference type="EMBL" id="MBK1883760.1"/>
    </source>
</evidence>
<sequence>MPTFQNLIDDQCLEARDTILAMAEIFDQWDAARVNGKITDEQESQLRAIRQAMAYLAFGDNSTPRTEVLLKLLDEA</sequence>
<gene>
    <name evidence="1" type="ORF">JIN85_15180</name>
</gene>
<organism evidence="1 2">
    <name type="scientific">Luteolibacter pohnpeiensis</name>
    <dbReference type="NCBI Taxonomy" id="454153"/>
    <lineage>
        <taxon>Bacteria</taxon>
        <taxon>Pseudomonadati</taxon>
        <taxon>Verrucomicrobiota</taxon>
        <taxon>Verrucomicrobiia</taxon>
        <taxon>Verrucomicrobiales</taxon>
        <taxon>Verrucomicrobiaceae</taxon>
        <taxon>Luteolibacter</taxon>
    </lineage>
</organism>
<evidence type="ECO:0000313" key="2">
    <source>
        <dbReference type="Proteomes" id="UP000603141"/>
    </source>
</evidence>
<accession>A0A934VWY4</accession>